<sequence length="634" mass="70291">MALFHCFSKLVGRKKKVKDAIVSSSECKNVNENRTLQVKVEHPVKPSEHEEELKSTSFSVPVPFDVTEISRCEVKVMNPVEKGRDIDSSNPSFQIGSPCAEQGTNDEEVEIGQGGHVSDPGMAREERWASPKLTRSCSNLDSREVLKRIADQLPPSKTQSFEQLQELANRVRGDLLMRSPCSQSSARTHCSADKVMLKKHSSSQILPSRSKRMWWKLFLWSHRNLQKPAIASKSRMSSLLATVNQQGGYSSDTLEPYRAKQLCKVESAGSFSELCSYKSSHEEENGLKGGFSGLWPQNQWIAFSGESSSSLKRVDDWVKDLEFQPTTPVVEEENGDEQIVFPSSPKADESMAKYPTHSSRHTKSNLSEELQHANSVIQSLNSSSTVAHVSGMGLKVIPIISHFSSLRSINLSNNSIAQITQGSLPKGLHVLDLSRNRITTIEGLRELTRLRVLDLSYNRISRIGHGLSSCILLKELYLAGNKISEVEGLHRLLKLTVLDLSFNKITTTKALGQLVANYNSLVALSILGNPIHSNLSSDQLRRAVCGLLPKLAYLNKQPINPQKAREVSMDIIAKSSSRNNNWNACRKSVKKSSQSGLMSSSTGRSSTSVGQRSRNKAKRQANQQSRLKTRTVIS</sequence>
<reference evidence="4" key="1">
    <citation type="journal article" date="2017" name="Nature">
        <title>The genome of Chenopodium quinoa.</title>
        <authorList>
            <person name="Jarvis D.E."/>
            <person name="Ho Y.S."/>
            <person name="Lightfoot D.J."/>
            <person name="Schmoeckel S.M."/>
            <person name="Li B."/>
            <person name="Borm T.J.A."/>
            <person name="Ohyanagi H."/>
            <person name="Mineta K."/>
            <person name="Michell C.T."/>
            <person name="Saber N."/>
            <person name="Kharbatia N.M."/>
            <person name="Rupper R.R."/>
            <person name="Sharp A.R."/>
            <person name="Dally N."/>
            <person name="Boughton B.A."/>
            <person name="Woo Y.H."/>
            <person name="Gao G."/>
            <person name="Schijlen E.G.W.M."/>
            <person name="Guo X."/>
            <person name="Momin A.A."/>
            <person name="Negrao S."/>
            <person name="Al-Babili S."/>
            <person name="Gehring C."/>
            <person name="Roessner U."/>
            <person name="Jung C."/>
            <person name="Murphy K."/>
            <person name="Arold S.T."/>
            <person name="Gojobori T."/>
            <person name="van der Linden C.G."/>
            <person name="van Loo E.N."/>
            <person name="Jellen E.N."/>
            <person name="Maughan P.J."/>
            <person name="Tester M."/>
        </authorList>
    </citation>
    <scope>NUCLEOTIDE SEQUENCE [LARGE SCALE GENOMIC DNA]</scope>
    <source>
        <strain evidence="4">cv. PI 614886</strain>
    </source>
</reference>
<evidence type="ECO:0000256" key="2">
    <source>
        <dbReference type="ARBA" id="ARBA00022737"/>
    </source>
</evidence>
<feature type="region of interest" description="Disordered" evidence="3">
    <location>
        <begin position="110"/>
        <end position="131"/>
    </location>
</feature>
<dbReference type="Proteomes" id="UP000596660">
    <property type="component" value="Unplaced"/>
</dbReference>
<dbReference type="InterPro" id="IPR003591">
    <property type="entry name" value="Leu-rich_rpt_typical-subtyp"/>
</dbReference>
<evidence type="ECO:0000256" key="3">
    <source>
        <dbReference type="SAM" id="MobiDB-lite"/>
    </source>
</evidence>
<accession>A0A803ME80</accession>
<dbReference type="AlphaFoldDB" id="A0A803ME80"/>
<evidence type="ECO:0000256" key="1">
    <source>
        <dbReference type="ARBA" id="ARBA00022614"/>
    </source>
</evidence>
<evidence type="ECO:0000313" key="5">
    <source>
        <dbReference type="Proteomes" id="UP000596660"/>
    </source>
</evidence>
<dbReference type="PRINTS" id="PR00019">
    <property type="entry name" value="LEURICHRPT"/>
</dbReference>
<dbReference type="EnsemblPlants" id="AUR62027773-RA">
    <property type="protein sequence ID" value="AUR62027773-RA:cds"/>
    <property type="gene ID" value="AUR62027773"/>
</dbReference>
<feature type="region of interest" description="Disordered" evidence="3">
    <location>
        <begin position="582"/>
        <end position="634"/>
    </location>
</feature>
<proteinExistence type="predicted"/>
<reference evidence="4" key="2">
    <citation type="submission" date="2021-03" db="UniProtKB">
        <authorList>
            <consortium name="EnsemblPlants"/>
        </authorList>
    </citation>
    <scope>IDENTIFICATION</scope>
</reference>
<organism evidence="4 5">
    <name type="scientific">Chenopodium quinoa</name>
    <name type="common">Quinoa</name>
    <dbReference type="NCBI Taxonomy" id="63459"/>
    <lineage>
        <taxon>Eukaryota</taxon>
        <taxon>Viridiplantae</taxon>
        <taxon>Streptophyta</taxon>
        <taxon>Embryophyta</taxon>
        <taxon>Tracheophyta</taxon>
        <taxon>Spermatophyta</taxon>
        <taxon>Magnoliopsida</taxon>
        <taxon>eudicotyledons</taxon>
        <taxon>Gunneridae</taxon>
        <taxon>Pentapetalae</taxon>
        <taxon>Caryophyllales</taxon>
        <taxon>Chenopodiaceae</taxon>
        <taxon>Chenopodioideae</taxon>
        <taxon>Atripliceae</taxon>
        <taxon>Chenopodium</taxon>
    </lineage>
</organism>
<dbReference type="Gene3D" id="3.80.10.10">
    <property type="entry name" value="Ribonuclease Inhibitor"/>
    <property type="match status" value="2"/>
</dbReference>
<dbReference type="GO" id="GO:0005737">
    <property type="term" value="C:cytoplasm"/>
    <property type="evidence" value="ECO:0007669"/>
    <property type="project" value="TreeGrafter"/>
</dbReference>
<dbReference type="PANTHER" id="PTHR15454">
    <property type="entry name" value="NISCHARIN RELATED"/>
    <property type="match status" value="1"/>
</dbReference>
<dbReference type="FunFam" id="3.80.10.10:FF:000200">
    <property type="entry name" value="Outer arm dynein light chain 1 protein"/>
    <property type="match status" value="1"/>
</dbReference>
<dbReference type="InterPro" id="IPR001611">
    <property type="entry name" value="Leu-rich_rpt"/>
</dbReference>
<keyword evidence="5" id="KW-1185">Reference proteome</keyword>
<dbReference type="Pfam" id="PF12799">
    <property type="entry name" value="LRR_4"/>
    <property type="match status" value="1"/>
</dbReference>
<name>A0A803ME80_CHEQI</name>
<dbReference type="PROSITE" id="PS50890">
    <property type="entry name" value="PUA"/>
    <property type="match status" value="1"/>
</dbReference>
<feature type="compositionally biased region" description="Low complexity" evidence="3">
    <location>
        <begin position="591"/>
        <end position="612"/>
    </location>
</feature>
<dbReference type="Pfam" id="PF13855">
    <property type="entry name" value="LRR_8"/>
    <property type="match status" value="1"/>
</dbReference>
<dbReference type="OMA" id="FGKVESW"/>
<dbReference type="InterPro" id="IPR032675">
    <property type="entry name" value="LRR_dom_sf"/>
</dbReference>
<dbReference type="InterPro" id="IPR025875">
    <property type="entry name" value="Leu-rich_rpt_4"/>
</dbReference>
<keyword evidence="2" id="KW-0677">Repeat</keyword>
<evidence type="ECO:0000313" key="4">
    <source>
        <dbReference type="EnsemblPlants" id="AUR62027773-RA:cds"/>
    </source>
</evidence>
<protein>
    <submittedName>
        <fullName evidence="4">Uncharacterized protein</fullName>
    </submittedName>
</protein>
<dbReference type="SUPFAM" id="SSF52075">
    <property type="entry name" value="Outer arm dynein light chain 1"/>
    <property type="match status" value="1"/>
</dbReference>
<dbReference type="SMART" id="SM00369">
    <property type="entry name" value="LRR_TYP"/>
    <property type="match status" value="3"/>
</dbReference>
<feature type="region of interest" description="Disordered" evidence="3">
    <location>
        <begin position="346"/>
        <end position="367"/>
    </location>
</feature>
<dbReference type="Gramene" id="AUR62027773-RA">
    <property type="protein sequence ID" value="AUR62027773-RA:cds"/>
    <property type="gene ID" value="AUR62027773"/>
</dbReference>
<dbReference type="FunFam" id="3.80.10.10:FF:000505">
    <property type="entry name" value="Outer arm dynein light chain 1 protein"/>
    <property type="match status" value="1"/>
</dbReference>
<feature type="compositionally biased region" description="Polar residues" evidence="3">
    <location>
        <begin position="620"/>
        <end position="634"/>
    </location>
</feature>
<keyword evidence="1" id="KW-0433">Leucine-rich repeat</keyword>
<dbReference type="PROSITE" id="PS51450">
    <property type="entry name" value="LRR"/>
    <property type="match status" value="4"/>
</dbReference>
<dbReference type="PANTHER" id="PTHR15454:SF37">
    <property type="entry name" value="OUTER ARM DYNEIN LIGHT CHAIN 1 PROTEIN"/>
    <property type="match status" value="1"/>
</dbReference>
<dbReference type="SMART" id="SM00365">
    <property type="entry name" value="LRR_SD22"/>
    <property type="match status" value="4"/>
</dbReference>